<sequence>AVPHVLLAKALWEWQPSKFDWLCICPEVNLVILLIIFRAYARHSMDDAPVERQQEAGDKNDPAGERTVGQDACPALKSEECDSHALNMLADLALSSCNTPLVSVSSKPSLPFSPSRDRRRLQRGKPLHKSSDHEYHRATKKWKGISLSSKTCQKSLVSPGQGSLSVESRSHSQERGRVSSSRKGRAGPAKPHIVLPKEAGDLSDSSMNSLISSEHSYASPVSESLKKGALGSPSAKNGLKNAKSGPLVGKVLPFRHQENICHPHKQFKNYVPFLRSAIMAARLKDDFSKSHKVAFCDKTVKVTFQWESEYLFSFDSKYTNNSLEKTVIRAVHGPWDISRSDEVEEMKLILHMWVALFYSKPFKSPTVRKVVEHSNPAKYVSLNSVVDPLELTDDCEGSYSLEKCPADSFSDANHMPSDVEERAVSPSEKPLSCNELSSTNCLEDETPLINPEESRELPSMEEQCMDANAYVFQQGKGINSADLACTQTSELFQLQKDRAAQGEEAGSQGSPVPETTPVFADPVSVVDISCLPTENQGVNLAASISGHASPVHHTVPNKEFPEASKDPAESTRFPVSPNLMDFIEDISQESIHLADLHTSEHGQVQNGMSAQGESIENQEDTVMSASNLAEDMDWVCESCVPQAEEENIPADAALLQATPGGHTPSNKIAELSGSQGIPAVATKSAALPEQASMTEDSCAHQENKVVLPDMAPVHTDKLHQVQHRTVTHKVPKTGPVPELQKDSQGKKESQHLGLECMELDANSEKEMFCVSVGNAGASSVTQAVASEDKELNSTGVPVSEDTKAVVSELIDTVSAAAVEGEDSSAKENPDLNWISSITLECVTPPESDEESCTMGPWPQADPTWMAGECLEQLSTFADQERAIVQEQGQCPLVLHGRVRSGPAGMSARSPLREEEVASMDMDVHLSPCSSDWPEKDTASIDCNSPLAQPGVSSMDDRSTTPMLCDAGPGGASHDASASQGEVQFKGVSIEILATVPARCQKEHSSEGSDSAMHENTRGSLEGPEVSPTGETSPAGAVDTNMSWEKESFSVDGDQEVVEDPCHGSGSKSSCRGSAVAPGGGYSRDLDLDEDICTNGDWMYPENEKGSAAEREAMKRDWHFTFKEDDRSVSPLLETDNQPGLLKDYINFSVTKKHKEKTRTFHSSKGQDSFTGELGFIHSLNRTWRILNDPVQNTLDMECLRFHYKVKQVLKNPQYSTSTDTFTKGFSPQVIAETLPLRKVPDTDVSSPPPRSRSPLLITVVNPGPKPRGPPVTCTQDSVSSAARAQCQGQSSTTPFHLNKLTYNNKLKDFRGNISVIMDEFAELSRVMMLDDRLTNNKGRDLKTTSEVAPEKSCPGRAASYEHLFNELCNALHFRLKNVAQEACKKPYAFYLMETDNDPFFGRVKNLLKKGGHTEAEPLRFCQTSHMETDKLMVVIRNEDIFPHIHKIPALLRLKHLPSVTFAGVDSPEDILEHTYQELFHSGGFVVTDDTVAVTILGLIKEVLQTLEQLSGHGRWKWLLHYKERKKLKESARVDPAARAKEALLQPCLGANIASVLHYHQCDCRSCPRDEFANCLLSLQAQHASERFAVFLTGRKPAREALESKGILVLDVNTFLATARDLVTPFRSSYW</sequence>
<dbReference type="InterPro" id="IPR056242">
    <property type="entry name" value="PIN_TASOR"/>
</dbReference>
<feature type="compositionally biased region" description="Basic and acidic residues" evidence="1">
    <location>
        <begin position="739"/>
        <end position="749"/>
    </location>
</feature>
<feature type="region of interest" description="Disordered" evidence="1">
    <location>
        <begin position="104"/>
        <end position="207"/>
    </location>
</feature>
<accession>A0A8D2ILV2</accession>
<dbReference type="GO" id="GO:0045814">
    <property type="term" value="P:negative regulation of gene expression, epigenetic"/>
    <property type="evidence" value="ECO:0007669"/>
    <property type="project" value="InterPro"/>
</dbReference>
<feature type="compositionally biased region" description="Basic and acidic residues" evidence="1">
    <location>
        <begin position="168"/>
        <end position="177"/>
    </location>
</feature>
<feature type="region of interest" description="Disordered" evidence="1">
    <location>
        <begin position="1058"/>
        <end position="1082"/>
    </location>
</feature>
<protein>
    <recommendedName>
        <fullName evidence="6">Protein FAM208B</fullName>
    </recommendedName>
</protein>
<name>A0A8D2ILV2_VARKO</name>
<feature type="region of interest" description="Disordered" evidence="1">
    <location>
        <begin position="725"/>
        <end position="749"/>
    </location>
</feature>
<feature type="region of interest" description="Disordered" evidence="1">
    <location>
        <begin position="1239"/>
        <end position="1276"/>
    </location>
</feature>
<dbReference type="Ensembl" id="ENSVKKT00000000295.1">
    <property type="protein sequence ID" value="ENSVKKP00000000285.1"/>
    <property type="gene ID" value="ENSVKKG00000000215.1"/>
</dbReference>
<dbReference type="Pfam" id="PF24630">
    <property type="entry name" value="PIN_TASOR"/>
    <property type="match status" value="1"/>
</dbReference>
<dbReference type="GO" id="GO:0005654">
    <property type="term" value="C:nucleoplasm"/>
    <property type="evidence" value="ECO:0007669"/>
    <property type="project" value="TreeGrafter"/>
</dbReference>
<feature type="domain" description="TASOR alpha/beta" evidence="2">
    <location>
        <begin position="1384"/>
        <end position="1479"/>
    </location>
</feature>
<feature type="region of interest" description="Disordered" evidence="1">
    <location>
        <begin position="49"/>
        <end position="69"/>
    </location>
</feature>
<proteinExistence type="predicted"/>
<evidence type="ECO:0000256" key="1">
    <source>
        <dbReference type="SAM" id="MobiDB-lite"/>
    </source>
</evidence>
<feature type="region of interest" description="Disordered" evidence="1">
    <location>
        <begin position="999"/>
        <end position="1037"/>
    </location>
</feature>
<dbReference type="InterPro" id="IPR056243">
    <property type="entry name" value="TASOR_ab_dom"/>
</dbReference>
<feature type="compositionally biased region" description="Basic residues" evidence="1">
    <location>
        <begin position="117"/>
        <end position="128"/>
    </location>
</feature>
<feature type="compositionally biased region" description="Basic and acidic residues" evidence="1">
    <location>
        <begin position="999"/>
        <end position="1016"/>
    </location>
</feature>
<dbReference type="PANTHER" id="PTHR16207">
    <property type="entry name" value="SET DOMAIN-CONTAINING PROTEIN"/>
    <property type="match status" value="1"/>
</dbReference>
<feature type="compositionally biased region" description="Polar residues" evidence="1">
    <location>
        <begin position="146"/>
        <end position="167"/>
    </location>
</feature>
<dbReference type="Proteomes" id="UP000694545">
    <property type="component" value="Unplaced"/>
</dbReference>
<evidence type="ECO:0000313" key="4">
    <source>
        <dbReference type="Ensembl" id="ENSVKKP00000000285.1"/>
    </source>
</evidence>
<keyword evidence="5" id="KW-1185">Reference proteome</keyword>
<evidence type="ECO:0000259" key="3">
    <source>
        <dbReference type="Pfam" id="PF24630"/>
    </source>
</evidence>
<dbReference type="OMA" id="VPCYIQI"/>
<feature type="compositionally biased region" description="Low complexity" evidence="1">
    <location>
        <begin position="104"/>
        <end position="114"/>
    </location>
</feature>
<evidence type="ECO:0000259" key="2">
    <source>
        <dbReference type="Pfam" id="PF23314"/>
    </source>
</evidence>
<organism evidence="4 5">
    <name type="scientific">Varanus komodoensis</name>
    <name type="common">Komodo dragon</name>
    <dbReference type="NCBI Taxonomy" id="61221"/>
    <lineage>
        <taxon>Eukaryota</taxon>
        <taxon>Metazoa</taxon>
        <taxon>Chordata</taxon>
        <taxon>Craniata</taxon>
        <taxon>Vertebrata</taxon>
        <taxon>Euteleostomi</taxon>
        <taxon>Lepidosauria</taxon>
        <taxon>Squamata</taxon>
        <taxon>Bifurcata</taxon>
        <taxon>Unidentata</taxon>
        <taxon>Episquamata</taxon>
        <taxon>Toxicofera</taxon>
        <taxon>Anguimorpha</taxon>
        <taxon>Paleoanguimorpha</taxon>
        <taxon>Varanoidea</taxon>
        <taxon>Varanidae</taxon>
        <taxon>Varanus</taxon>
    </lineage>
</organism>
<reference evidence="4" key="2">
    <citation type="submission" date="2025-09" db="UniProtKB">
        <authorList>
            <consortium name="Ensembl"/>
        </authorList>
    </citation>
    <scope>IDENTIFICATION</scope>
</reference>
<dbReference type="PANTHER" id="PTHR16207:SF10">
    <property type="entry name" value="PROTEIN TASOR 2"/>
    <property type="match status" value="1"/>
</dbReference>
<feature type="compositionally biased region" description="Basic and acidic residues" evidence="1">
    <location>
        <begin position="49"/>
        <end position="64"/>
    </location>
</feature>
<dbReference type="Pfam" id="PF23314">
    <property type="entry name" value="TASOR_alpha-beta"/>
    <property type="match status" value="1"/>
</dbReference>
<evidence type="ECO:0000313" key="5">
    <source>
        <dbReference type="Proteomes" id="UP000694545"/>
    </source>
</evidence>
<reference evidence="4" key="1">
    <citation type="submission" date="2025-08" db="UniProtKB">
        <authorList>
            <consortium name="Ensembl"/>
        </authorList>
    </citation>
    <scope>IDENTIFICATION</scope>
</reference>
<feature type="domain" description="TASOR PIN" evidence="3">
    <location>
        <begin position="1483"/>
        <end position="1619"/>
    </location>
</feature>
<feature type="region of interest" description="Disordered" evidence="1">
    <location>
        <begin position="498"/>
        <end position="518"/>
    </location>
</feature>
<dbReference type="InterPro" id="IPR046432">
    <property type="entry name" value="TASOR"/>
</dbReference>
<evidence type="ECO:0008006" key="6">
    <source>
        <dbReference type="Google" id="ProtNLM"/>
    </source>
</evidence>